<dbReference type="Pfam" id="PF03087">
    <property type="entry name" value="BPS1"/>
    <property type="match status" value="1"/>
</dbReference>
<dbReference type="InterPro" id="IPR004320">
    <property type="entry name" value="BPS1_pln"/>
</dbReference>
<dbReference type="OrthoDB" id="1878996at2759"/>
<gene>
    <name evidence="1" type="ORF">Cgig2_024921</name>
</gene>
<evidence type="ECO:0000313" key="2">
    <source>
        <dbReference type="Proteomes" id="UP001153076"/>
    </source>
</evidence>
<proteinExistence type="predicted"/>
<dbReference type="GO" id="GO:0048367">
    <property type="term" value="P:shoot system development"/>
    <property type="evidence" value="ECO:0007669"/>
    <property type="project" value="InterPro"/>
</dbReference>
<dbReference type="EMBL" id="JAKOGI010000174">
    <property type="protein sequence ID" value="KAJ8441192.1"/>
    <property type="molecule type" value="Genomic_DNA"/>
</dbReference>
<dbReference type="GO" id="GO:0048364">
    <property type="term" value="P:root development"/>
    <property type="evidence" value="ECO:0007669"/>
    <property type="project" value="InterPro"/>
</dbReference>
<accession>A0A9Q1QGD9</accession>
<dbReference type="AlphaFoldDB" id="A0A9Q1QGD9"/>
<protein>
    <submittedName>
        <fullName evidence="1">Uncharacterized protein</fullName>
    </submittedName>
</protein>
<reference evidence="1" key="1">
    <citation type="submission" date="2022-04" db="EMBL/GenBank/DDBJ databases">
        <title>Carnegiea gigantea Genome sequencing and assembly v2.</title>
        <authorList>
            <person name="Copetti D."/>
            <person name="Sanderson M.J."/>
            <person name="Burquez A."/>
            <person name="Wojciechowski M.F."/>
        </authorList>
    </citation>
    <scope>NUCLEOTIDE SEQUENCE</scope>
    <source>
        <strain evidence="1">SGP5-SGP5p</strain>
        <tissue evidence="1">Aerial part</tissue>
    </source>
</reference>
<evidence type="ECO:0000313" key="1">
    <source>
        <dbReference type="EMBL" id="KAJ8441192.1"/>
    </source>
</evidence>
<dbReference type="PANTHER" id="PTHR31509">
    <property type="entry name" value="BPS1-LIKE PROTEIN"/>
    <property type="match status" value="1"/>
</dbReference>
<comment type="caution">
    <text evidence="1">The sequence shown here is derived from an EMBL/GenBank/DDBJ whole genome shotgun (WGS) entry which is preliminary data.</text>
</comment>
<name>A0A9Q1QGD9_9CARY</name>
<keyword evidence="2" id="KW-1185">Reference proteome</keyword>
<sequence>MVNMRAPSFIRSLSSKLSMGKRSNSPAVVPVLEQSQFSQQVVTLLDILQSSEHDVGCASWLIDALDATTATQKLALEYLACENYSNVIDTDKELIDEYLEDNIELLDACNALVEKIDMIQKYVSSLRATTRLLDISDVTSLRAQGKLNECDKLEKRCVTLDKCGPKLHKLMGRKSNQPTNAWHAKQNFELNEIVNMSKEVALVTCHRLQRALSFKSKRGLTRMKSNISANWSNSLNGSRVVIEEEVERCKKSTQNSMMKELEEVVAAFRLFHGQAKSHNVNVDLDLMRRSCEALEEGMRPLEEKIWAFDGPDCDETLTQMKELGLLDQKVGELVLLELARIRKRIAWEWIQFILNFGSQITPVNSQISKDS</sequence>
<dbReference type="Proteomes" id="UP001153076">
    <property type="component" value="Unassembled WGS sequence"/>
</dbReference>
<organism evidence="1 2">
    <name type="scientific">Carnegiea gigantea</name>
    <dbReference type="NCBI Taxonomy" id="171969"/>
    <lineage>
        <taxon>Eukaryota</taxon>
        <taxon>Viridiplantae</taxon>
        <taxon>Streptophyta</taxon>
        <taxon>Embryophyta</taxon>
        <taxon>Tracheophyta</taxon>
        <taxon>Spermatophyta</taxon>
        <taxon>Magnoliopsida</taxon>
        <taxon>eudicotyledons</taxon>
        <taxon>Gunneridae</taxon>
        <taxon>Pentapetalae</taxon>
        <taxon>Caryophyllales</taxon>
        <taxon>Cactineae</taxon>
        <taxon>Cactaceae</taxon>
        <taxon>Cactoideae</taxon>
        <taxon>Echinocereeae</taxon>
        <taxon>Carnegiea</taxon>
    </lineage>
</organism>